<organism evidence="2 3">
    <name type="scientific">Iphiclides podalirius</name>
    <name type="common">scarce swallowtail</name>
    <dbReference type="NCBI Taxonomy" id="110791"/>
    <lineage>
        <taxon>Eukaryota</taxon>
        <taxon>Metazoa</taxon>
        <taxon>Ecdysozoa</taxon>
        <taxon>Arthropoda</taxon>
        <taxon>Hexapoda</taxon>
        <taxon>Insecta</taxon>
        <taxon>Pterygota</taxon>
        <taxon>Neoptera</taxon>
        <taxon>Endopterygota</taxon>
        <taxon>Lepidoptera</taxon>
        <taxon>Glossata</taxon>
        <taxon>Ditrysia</taxon>
        <taxon>Papilionoidea</taxon>
        <taxon>Papilionidae</taxon>
        <taxon>Papilioninae</taxon>
        <taxon>Iphiclides</taxon>
    </lineage>
</organism>
<feature type="non-terminal residue" evidence="2">
    <location>
        <position position="84"/>
    </location>
</feature>
<keyword evidence="3" id="KW-1185">Reference proteome</keyword>
<feature type="compositionally biased region" description="Basic and acidic residues" evidence="1">
    <location>
        <begin position="11"/>
        <end position="28"/>
    </location>
</feature>
<evidence type="ECO:0000313" key="3">
    <source>
        <dbReference type="Proteomes" id="UP000837857"/>
    </source>
</evidence>
<sequence length="84" mass="9564">MFGLSTGPHRSCHERLRAQSDRAARDRTVCPRRIDAKSSVALKSADCTLIWLRCHDFHSAPPRKTTQTPAQQLKVAKQRRPRNS</sequence>
<evidence type="ECO:0000256" key="1">
    <source>
        <dbReference type="SAM" id="MobiDB-lite"/>
    </source>
</evidence>
<accession>A0ABN8I431</accession>
<proteinExistence type="predicted"/>
<name>A0ABN8I431_9NEOP</name>
<gene>
    <name evidence="2" type="ORF">IPOD504_LOCUS5826</name>
</gene>
<feature type="region of interest" description="Disordered" evidence="1">
    <location>
        <begin position="59"/>
        <end position="84"/>
    </location>
</feature>
<protein>
    <submittedName>
        <fullName evidence="2">Uncharacterized protein</fullName>
    </submittedName>
</protein>
<dbReference type="EMBL" id="OW152829">
    <property type="protein sequence ID" value="CAH2047544.1"/>
    <property type="molecule type" value="Genomic_DNA"/>
</dbReference>
<evidence type="ECO:0000313" key="2">
    <source>
        <dbReference type="EMBL" id="CAH2047544.1"/>
    </source>
</evidence>
<feature type="region of interest" description="Disordered" evidence="1">
    <location>
        <begin position="1"/>
        <end position="28"/>
    </location>
</feature>
<dbReference type="Proteomes" id="UP000837857">
    <property type="component" value="Chromosome 17"/>
</dbReference>
<reference evidence="2" key="1">
    <citation type="submission" date="2022-03" db="EMBL/GenBank/DDBJ databases">
        <authorList>
            <person name="Martin H S."/>
        </authorList>
    </citation>
    <scope>NUCLEOTIDE SEQUENCE</scope>
</reference>